<proteinExistence type="predicted"/>
<reference evidence="2 3" key="1">
    <citation type="submission" date="2018-05" db="EMBL/GenBank/DDBJ databases">
        <title>Integrated omic analyses show evidence that a Ca. Accumulibacter phosphatis strain performs denitrification under micro-aerobic conditions.</title>
        <authorList>
            <person name="Camejo P.Y."/>
            <person name="Katherine M.D."/>
            <person name="Daniel N.R."/>
        </authorList>
    </citation>
    <scope>NUCLEOTIDE SEQUENCE [LARGE SCALE GENOMIC DNA]</scope>
    <source>
        <strain evidence="2">UW-LDO-IC</strain>
    </source>
</reference>
<dbReference type="AlphaFoldDB" id="A0A369XRK1"/>
<organism evidence="2 3">
    <name type="scientific">Candidatus Accumulibacter meliphilus</name>
    <dbReference type="NCBI Taxonomy" id="2211374"/>
    <lineage>
        <taxon>Bacteria</taxon>
        <taxon>Pseudomonadati</taxon>
        <taxon>Pseudomonadota</taxon>
        <taxon>Betaproteobacteria</taxon>
        <taxon>Candidatus Accumulibacter</taxon>
    </lineage>
</organism>
<accession>A0A369XRK1</accession>
<name>A0A369XRK1_9PROT</name>
<feature type="compositionally biased region" description="Polar residues" evidence="1">
    <location>
        <begin position="20"/>
        <end position="41"/>
    </location>
</feature>
<sequence>MLPSGIRQRGGIKGARAESHQNQLTRNADCQSVRQHVQHQPSADDKALPMVGQAIERLN</sequence>
<gene>
    <name evidence="2" type="ORF">DVS81_03605</name>
</gene>
<feature type="region of interest" description="Disordered" evidence="1">
    <location>
        <begin position="1"/>
        <end position="51"/>
    </location>
</feature>
<comment type="caution">
    <text evidence="2">The sequence shown here is derived from an EMBL/GenBank/DDBJ whole genome shotgun (WGS) entry which is preliminary data.</text>
</comment>
<protein>
    <submittedName>
        <fullName evidence="2">Uncharacterized protein</fullName>
    </submittedName>
</protein>
<dbReference type="Proteomes" id="UP000253831">
    <property type="component" value="Unassembled WGS sequence"/>
</dbReference>
<evidence type="ECO:0000313" key="3">
    <source>
        <dbReference type="Proteomes" id="UP000253831"/>
    </source>
</evidence>
<evidence type="ECO:0000256" key="1">
    <source>
        <dbReference type="SAM" id="MobiDB-lite"/>
    </source>
</evidence>
<dbReference type="EMBL" id="QPGA01000003">
    <property type="protein sequence ID" value="RDE52010.1"/>
    <property type="molecule type" value="Genomic_DNA"/>
</dbReference>
<evidence type="ECO:0000313" key="2">
    <source>
        <dbReference type="EMBL" id="RDE52010.1"/>
    </source>
</evidence>